<keyword evidence="2" id="KW-1185">Reference proteome</keyword>
<dbReference type="Proteomes" id="UP000274131">
    <property type="component" value="Unassembled WGS sequence"/>
</dbReference>
<organism evidence="3">
    <name type="scientific">Enterobius vermicularis</name>
    <name type="common">Human pinworm</name>
    <dbReference type="NCBI Taxonomy" id="51028"/>
    <lineage>
        <taxon>Eukaryota</taxon>
        <taxon>Metazoa</taxon>
        <taxon>Ecdysozoa</taxon>
        <taxon>Nematoda</taxon>
        <taxon>Chromadorea</taxon>
        <taxon>Rhabditida</taxon>
        <taxon>Spirurina</taxon>
        <taxon>Oxyuridomorpha</taxon>
        <taxon>Oxyuroidea</taxon>
        <taxon>Oxyuridae</taxon>
        <taxon>Enterobius</taxon>
    </lineage>
</organism>
<dbReference type="SUPFAM" id="SSF56672">
    <property type="entry name" value="DNA/RNA polymerases"/>
    <property type="match status" value="1"/>
</dbReference>
<reference evidence="1 2" key="2">
    <citation type="submission" date="2018-10" db="EMBL/GenBank/DDBJ databases">
        <authorList>
            <consortium name="Pathogen Informatics"/>
        </authorList>
    </citation>
    <scope>NUCLEOTIDE SEQUENCE [LARGE SCALE GENOMIC DNA]</scope>
</reference>
<dbReference type="InterPro" id="IPR043502">
    <property type="entry name" value="DNA/RNA_pol_sf"/>
</dbReference>
<dbReference type="OrthoDB" id="5920525at2759"/>
<proteinExistence type="predicted"/>
<gene>
    <name evidence="1" type="ORF">EVEC_LOCUS12838</name>
</gene>
<accession>A0A0N4VRP2</accession>
<evidence type="ECO:0000313" key="3">
    <source>
        <dbReference type="WBParaSite" id="EVEC_0001371401-mRNA-1"/>
    </source>
</evidence>
<reference evidence="3" key="1">
    <citation type="submission" date="2017-02" db="UniProtKB">
        <authorList>
            <consortium name="WormBaseParasite"/>
        </authorList>
    </citation>
    <scope>IDENTIFICATION</scope>
</reference>
<dbReference type="WBParaSite" id="EVEC_0001371401-mRNA-1">
    <property type="protein sequence ID" value="EVEC_0001371401-mRNA-1"/>
    <property type="gene ID" value="EVEC_0001371401"/>
</dbReference>
<protein>
    <submittedName>
        <fullName evidence="3">Reverse transcriptase domain-containing protein</fullName>
    </submittedName>
</protein>
<evidence type="ECO:0000313" key="2">
    <source>
        <dbReference type="Proteomes" id="UP000274131"/>
    </source>
</evidence>
<dbReference type="STRING" id="51028.A0A0N4VRP2"/>
<name>A0A0N4VRP2_ENTVE</name>
<dbReference type="AlphaFoldDB" id="A0A0N4VRP2"/>
<dbReference type="EMBL" id="UXUI01017605">
    <property type="protein sequence ID" value="VDD98087.1"/>
    <property type="molecule type" value="Genomic_DNA"/>
</dbReference>
<evidence type="ECO:0000313" key="1">
    <source>
        <dbReference type="EMBL" id="VDD98087.1"/>
    </source>
</evidence>
<sequence length="104" mass="12301">MGGCYVVSWLYKGFDEAISDNYQLCCFRLRSVLNRLSRERLLDNQIRKERSLNDSFYRGPLMLPGLCGILLRFRTFIYGVIADIEKAFLQIELHEPDRDMTRFL</sequence>